<dbReference type="Gene3D" id="2.60.40.1180">
    <property type="entry name" value="Golgi alpha-mannosidase II"/>
    <property type="match status" value="1"/>
</dbReference>
<evidence type="ECO:0000256" key="3">
    <source>
        <dbReference type="ARBA" id="ARBA00012756"/>
    </source>
</evidence>
<dbReference type="Gene3D" id="3.20.20.80">
    <property type="entry name" value="Glycosidases"/>
    <property type="match status" value="1"/>
</dbReference>
<dbReference type="GO" id="GO:0046872">
    <property type="term" value="F:metal ion binding"/>
    <property type="evidence" value="ECO:0007669"/>
    <property type="project" value="UniProtKB-KW"/>
</dbReference>
<feature type="domain" description="Beta-galactosidase trimerisation" evidence="13">
    <location>
        <begin position="396"/>
        <end position="594"/>
    </location>
</feature>
<dbReference type="EMBL" id="CP045143">
    <property type="protein sequence ID" value="QFR24549.1"/>
    <property type="molecule type" value="Genomic_DNA"/>
</dbReference>
<evidence type="ECO:0000256" key="1">
    <source>
        <dbReference type="ARBA" id="ARBA00001412"/>
    </source>
</evidence>
<dbReference type="Pfam" id="PF08532">
    <property type="entry name" value="Glyco_hydro_42M"/>
    <property type="match status" value="1"/>
</dbReference>
<evidence type="ECO:0000313" key="16">
    <source>
        <dbReference type="Proteomes" id="UP000326779"/>
    </source>
</evidence>
<dbReference type="InterPro" id="IPR013529">
    <property type="entry name" value="Glyco_hydro_42_N"/>
</dbReference>
<dbReference type="InterPro" id="IPR013780">
    <property type="entry name" value="Glyco_hydro_b"/>
</dbReference>
<reference evidence="15 16" key="1">
    <citation type="submission" date="2019-10" db="EMBL/GenBank/DDBJ databases">
        <title>The completed genome of Lactobacillus harbinensis M1.</title>
        <authorList>
            <person name="Zheng Y."/>
        </authorList>
    </citation>
    <scope>NUCLEOTIDE SEQUENCE [LARGE SCALE GENOMIC DNA]</scope>
    <source>
        <strain evidence="15 16">M1</strain>
    </source>
</reference>
<feature type="binding site" evidence="10">
    <location>
        <position position="145"/>
    </location>
    <ligand>
        <name>substrate</name>
    </ligand>
</feature>
<dbReference type="PANTHER" id="PTHR36447">
    <property type="entry name" value="BETA-GALACTOSIDASE GANA"/>
    <property type="match status" value="1"/>
</dbReference>
<evidence type="ECO:0000256" key="6">
    <source>
        <dbReference type="ARBA" id="ARBA00022833"/>
    </source>
</evidence>
<dbReference type="EC" id="3.2.1.23" evidence="3 8"/>
<evidence type="ECO:0000256" key="8">
    <source>
        <dbReference type="PIRNR" id="PIRNR001084"/>
    </source>
</evidence>
<keyword evidence="4 11" id="KW-0479">Metal-binding</keyword>
<dbReference type="AlphaFoldDB" id="A0A5P8M7U2"/>
<sequence length="665" mass="75863">MQPNIQFGVDYYPEHWPQSRWETDFAMMQDMGIDVVRLGEFSWFKLEPADGQFDFGWLDDVLALAAKHDIHAVLGTPTAAPPAWLIAQHPDIQPVDREGRTRYFGGRHHDCQSNPIYRDYIARFVRTYAQHFGKNPTVIGWQVDNELGNSHGGLCYCKYCQRHFQKWLREKYQTIENLNDNWGTAFWSQGYQDFSQIQAPKITVTGENPSEMLDWKECHSDLINEFHAYQAKIIRQYSPDRFITHNMMGFSPVVSYYDLGRQLDFASHDQYPSGHFLADQNSFRGDRCAAELDFIRGVKQQSFWIMEQQTTITGWEVMGRLPKPGQIPLWSMQSVAHGADAIVYFRWRSSALGTEQYWHGILPHSGIPGRAYREIRHFMRQTKPLLKEINGTVPRAKVGIVFSYPQDYAIDIQPQHPDMTYVDTLMTYYKALYRRNVAVDFIQDTADFSQYELVIAPLQYLMTPALADRYAAYVQAGGQLVLTMRTGVKEANNLCMTDAALPGKTLGQVLGLTVPEYDCLRDVDVVIDWAGQQYTGTHWADLIEPTTAEPLATYGSEFYTGTPAITKNQYGQGTAYYVGTELTDALADRLVAGLPTVAAETIATPAEVEIVHRDTAAKRYYFVLNHTGEQQNITIPAGWQAYFSDQDSGHLAPYSYQVFTEEQTN</sequence>
<dbReference type="GO" id="GO:0009341">
    <property type="term" value="C:beta-galactosidase complex"/>
    <property type="evidence" value="ECO:0007669"/>
    <property type="project" value="InterPro"/>
</dbReference>
<dbReference type="InterPro" id="IPR003476">
    <property type="entry name" value="Glyco_hydro_42"/>
</dbReference>
<evidence type="ECO:0000259" key="14">
    <source>
        <dbReference type="Pfam" id="PF08533"/>
    </source>
</evidence>
<evidence type="ECO:0000259" key="12">
    <source>
        <dbReference type="Pfam" id="PF02449"/>
    </source>
</evidence>
<keyword evidence="5 8" id="KW-0378">Hydrolase</keyword>
<evidence type="ECO:0000259" key="13">
    <source>
        <dbReference type="Pfam" id="PF08532"/>
    </source>
</evidence>
<evidence type="ECO:0000256" key="10">
    <source>
        <dbReference type="PIRSR" id="PIRSR001084-2"/>
    </source>
</evidence>
<gene>
    <name evidence="15" type="ORF">D1010_14855</name>
</gene>
<feature type="binding site" evidence="10">
    <location>
        <position position="107"/>
    </location>
    <ligand>
        <name>substrate</name>
    </ligand>
</feature>
<accession>A0A5P8M7U2</accession>
<dbReference type="Proteomes" id="UP000326779">
    <property type="component" value="Chromosome"/>
</dbReference>
<dbReference type="Gene3D" id="3.40.50.880">
    <property type="match status" value="1"/>
</dbReference>
<dbReference type="SUPFAM" id="SSF52317">
    <property type="entry name" value="Class I glutamine amidotransferase-like"/>
    <property type="match status" value="1"/>
</dbReference>
<evidence type="ECO:0000256" key="4">
    <source>
        <dbReference type="ARBA" id="ARBA00022723"/>
    </source>
</evidence>
<keyword evidence="6 11" id="KW-0862">Zinc</keyword>
<dbReference type="InterPro" id="IPR017853">
    <property type="entry name" value="GH"/>
</dbReference>
<feature type="binding site" evidence="10">
    <location>
        <position position="315"/>
    </location>
    <ligand>
        <name>substrate</name>
    </ligand>
</feature>
<feature type="binding site" evidence="11">
    <location>
        <position position="157"/>
    </location>
    <ligand>
        <name>Zn(2+)</name>
        <dbReference type="ChEBI" id="CHEBI:29105"/>
    </ligand>
</feature>
<dbReference type="InterPro" id="IPR013738">
    <property type="entry name" value="Beta_galactosidase_Trimer"/>
</dbReference>
<feature type="domain" description="Beta-galactosidase C-terminal" evidence="14">
    <location>
        <begin position="608"/>
        <end position="660"/>
    </location>
</feature>
<dbReference type="PIRSF" id="PIRSF001084">
    <property type="entry name" value="B-galactosidase"/>
    <property type="match status" value="1"/>
</dbReference>
<feature type="binding site" evidence="11">
    <location>
        <position position="155"/>
    </location>
    <ligand>
        <name>Zn(2+)</name>
        <dbReference type="ChEBI" id="CHEBI:29105"/>
    </ligand>
</feature>
<dbReference type="CDD" id="cd03143">
    <property type="entry name" value="A4_beta-galactosidase_middle_domain"/>
    <property type="match status" value="1"/>
</dbReference>
<feature type="active site" description="Proton donor" evidence="9">
    <location>
        <position position="146"/>
    </location>
</feature>
<name>A0A5P8M7U2_9LACO</name>
<evidence type="ECO:0000256" key="7">
    <source>
        <dbReference type="ARBA" id="ARBA00023295"/>
    </source>
</evidence>
<protein>
    <recommendedName>
        <fullName evidence="3 8">Beta-galactosidase</fullName>
        <shortName evidence="8">Beta-gal</shortName>
        <ecNumber evidence="3 8">3.2.1.23</ecNumber>
    </recommendedName>
</protein>
<feature type="binding site" evidence="11">
    <location>
        <position position="111"/>
    </location>
    <ligand>
        <name>Zn(2+)</name>
        <dbReference type="ChEBI" id="CHEBI:29105"/>
    </ligand>
</feature>
<dbReference type="GO" id="GO:0006012">
    <property type="term" value="P:galactose metabolic process"/>
    <property type="evidence" value="ECO:0007669"/>
    <property type="project" value="InterPro"/>
</dbReference>
<feature type="binding site" evidence="11">
    <location>
        <position position="160"/>
    </location>
    <ligand>
        <name>Zn(2+)</name>
        <dbReference type="ChEBI" id="CHEBI:29105"/>
    </ligand>
</feature>
<dbReference type="RefSeq" id="WP_152261408.1">
    <property type="nucleotide sequence ID" value="NZ_CP045143.1"/>
</dbReference>
<dbReference type="GO" id="GO:0004565">
    <property type="term" value="F:beta-galactosidase activity"/>
    <property type="evidence" value="ECO:0007669"/>
    <property type="project" value="UniProtKB-EC"/>
</dbReference>
<dbReference type="Pfam" id="PF08533">
    <property type="entry name" value="Glyco_hydro_42C"/>
    <property type="match status" value="1"/>
</dbReference>
<evidence type="ECO:0000256" key="11">
    <source>
        <dbReference type="PIRSR" id="PIRSR001084-3"/>
    </source>
</evidence>
<proteinExistence type="inferred from homology"/>
<dbReference type="InterPro" id="IPR013739">
    <property type="entry name" value="Beta_galactosidase_C"/>
</dbReference>
<dbReference type="InterPro" id="IPR029062">
    <property type="entry name" value="Class_I_gatase-like"/>
</dbReference>
<dbReference type="KEGG" id="lhb:D1010_14855"/>
<feature type="active site" description="Nucleophile" evidence="9">
    <location>
        <position position="307"/>
    </location>
</feature>
<keyword evidence="7 8" id="KW-0326">Glycosidase</keyword>
<comment type="catalytic activity">
    <reaction evidence="1 8">
        <text>Hydrolysis of terminal non-reducing beta-D-galactose residues in beta-D-galactosides.</text>
        <dbReference type="EC" id="3.2.1.23"/>
    </reaction>
</comment>
<organism evidence="15 16">
    <name type="scientific">Schleiferilactobacillus harbinensis</name>
    <dbReference type="NCBI Taxonomy" id="304207"/>
    <lineage>
        <taxon>Bacteria</taxon>
        <taxon>Bacillati</taxon>
        <taxon>Bacillota</taxon>
        <taxon>Bacilli</taxon>
        <taxon>Lactobacillales</taxon>
        <taxon>Lactobacillaceae</taxon>
        <taxon>Schleiferilactobacillus</taxon>
    </lineage>
</organism>
<evidence type="ECO:0000256" key="5">
    <source>
        <dbReference type="ARBA" id="ARBA00022801"/>
    </source>
</evidence>
<comment type="similarity">
    <text evidence="2 8">Belongs to the glycosyl hydrolase 42 family.</text>
</comment>
<feature type="domain" description="Glycoside hydrolase family 42 N-terminal" evidence="12">
    <location>
        <begin position="10"/>
        <end position="383"/>
    </location>
</feature>
<dbReference type="PANTHER" id="PTHR36447:SF2">
    <property type="entry name" value="BETA-GALACTOSIDASE YESZ"/>
    <property type="match status" value="1"/>
</dbReference>
<dbReference type="SUPFAM" id="SSF51445">
    <property type="entry name" value="(Trans)glycosidases"/>
    <property type="match status" value="1"/>
</dbReference>
<evidence type="ECO:0000256" key="9">
    <source>
        <dbReference type="PIRSR" id="PIRSR001084-1"/>
    </source>
</evidence>
<evidence type="ECO:0000313" key="15">
    <source>
        <dbReference type="EMBL" id="QFR24549.1"/>
    </source>
</evidence>
<dbReference type="Pfam" id="PF02449">
    <property type="entry name" value="Glyco_hydro_42"/>
    <property type="match status" value="1"/>
</dbReference>
<evidence type="ECO:0000256" key="2">
    <source>
        <dbReference type="ARBA" id="ARBA00005940"/>
    </source>
</evidence>